<name>A0A8J3FBI8_9ACTN</name>
<sequence>MPPQSFAPPRARRSDVGPAALRIARSVAARTGPIAGLEDFHHWLCAYRRRAYMDVRQVPLESLQDWYAEGGTGNIRHRTGRYFSVEGVDVHAADGVVDRWQQPIIHQAETGLLGIVAREFDGVLHLLMQAKAEPGNCNGLQVSPTVQATRSNFSRVHRGAAVPYLDYFRAGAAARVLADSRQSEQGSWFFRKRNRNMVVEVDGEVDVLDGFCWLTLGQVHQLLGLDDAVNMDARTVLACLPFAGPGLLRAYGAELGPFTAALVRSCGGDDEALWALDEVLSWLTDLRAEHRGTAERIALREVAGWQCAGGRITHESGRFFNVVGVSVTAAGREVRSWTQPMIEPCDEGLIAFLAKRINGVLHLLVQARAEPGFVDGVELGPTVQCTPSNYAGLPDAAAPEFLDDVLGAGPERIRYDVILSEEGGRFHHARNRYAVVEVGEGFEPRHPRYRWLTLGQLSALLRHSYYVNIQARSLVACLHSLITGTA</sequence>
<dbReference type="Proteomes" id="UP000649739">
    <property type="component" value="Unassembled WGS sequence"/>
</dbReference>
<evidence type="ECO:0000313" key="2">
    <source>
        <dbReference type="EMBL" id="GGJ96436.1"/>
    </source>
</evidence>
<gene>
    <name evidence="2" type="ORF">GCM10010123_28000</name>
</gene>
<protein>
    <submittedName>
        <fullName evidence="2">NDP-hexose 2,3-dehydratase</fullName>
    </submittedName>
</protein>
<feature type="domain" description="dTDP-4-dehydro-6-deoxy-alpha-D-glucopyranose 2,3-dehydratase" evidence="1">
    <location>
        <begin position="277"/>
        <end position="478"/>
    </location>
</feature>
<evidence type="ECO:0000259" key="1">
    <source>
        <dbReference type="Pfam" id="PF03559"/>
    </source>
</evidence>
<dbReference type="AlphaFoldDB" id="A0A8J3FBI8"/>
<organism evidence="2 3">
    <name type="scientific">Pilimelia anulata</name>
    <dbReference type="NCBI Taxonomy" id="53371"/>
    <lineage>
        <taxon>Bacteria</taxon>
        <taxon>Bacillati</taxon>
        <taxon>Actinomycetota</taxon>
        <taxon>Actinomycetes</taxon>
        <taxon>Micromonosporales</taxon>
        <taxon>Micromonosporaceae</taxon>
        <taxon>Pilimelia</taxon>
    </lineage>
</organism>
<dbReference type="GO" id="GO:0016829">
    <property type="term" value="F:lyase activity"/>
    <property type="evidence" value="ECO:0007669"/>
    <property type="project" value="InterPro"/>
</dbReference>
<accession>A0A8J3FBI8</accession>
<feature type="domain" description="dTDP-4-dehydro-6-deoxy-alpha-D-glucopyranose 2,3-dehydratase" evidence="1">
    <location>
        <begin position="38"/>
        <end position="240"/>
    </location>
</feature>
<dbReference type="InterPro" id="IPR038153">
    <property type="entry name" value="EvaA-like_sf"/>
</dbReference>
<dbReference type="Gene3D" id="3.90.79.40">
    <property type="entry name" value="EvaA sugar 2,3-dehydratase subunit"/>
    <property type="match status" value="2"/>
</dbReference>
<proteinExistence type="predicted"/>
<dbReference type="RefSeq" id="WP_189170554.1">
    <property type="nucleotide sequence ID" value="NZ_BMQB01000005.1"/>
</dbReference>
<dbReference type="InterPro" id="IPR005212">
    <property type="entry name" value="EvaA-like"/>
</dbReference>
<reference evidence="2" key="2">
    <citation type="submission" date="2020-09" db="EMBL/GenBank/DDBJ databases">
        <authorList>
            <person name="Sun Q."/>
            <person name="Ohkuma M."/>
        </authorList>
    </citation>
    <scope>NUCLEOTIDE SEQUENCE</scope>
    <source>
        <strain evidence="2">JCM 3090</strain>
    </source>
</reference>
<evidence type="ECO:0000313" key="3">
    <source>
        <dbReference type="Proteomes" id="UP000649739"/>
    </source>
</evidence>
<keyword evidence="3" id="KW-1185">Reference proteome</keyword>
<comment type="caution">
    <text evidence="2">The sequence shown here is derived from an EMBL/GenBank/DDBJ whole genome shotgun (WGS) entry which is preliminary data.</text>
</comment>
<reference evidence="2" key="1">
    <citation type="journal article" date="2014" name="Int. J. Syst. Evol. Microbiol.">
        <title>Complete genome sequence of Corynebacterium casei LMG S-19264T (=DSM 44701T), isolated from a smear-ripened cheese.</title>
        <authorList>
            <consortium name="US DOE Joint Genome Institute (JGI-PGF)"/>
            <person name="Walter F."/>
            <person name="Albersmeier A."/>
            <person name="Kalinowski J."/>
            <person name="Ruckert C."/>
        </authorList>
    </citation>
    <scope>NUCLEOTIDE SEQUENCE</scope>
    <source>
        <strain evidence="2">JCM 3090</strain>
    </source>
</reference>
<dbReference type="EMBL" id="BMQB01000005">
    <property type="protein sequence ID" value="GGJ96436.1"/>
    <property type="molecule type" value="Genomic_DNA"/>
</dbReference>
<dbReference type="Pfam" id="PF03559">
    <property type="entry name" value="Hexose_dehydrat"/>
    <property type="match status" value="2"/>
</dbReference>